<evidence type="ECO:0000256" key="13">
    <source>
        <dbReference type="RuleBase" id="RU362085"/>
    </source>
</evidence>
<dbReference type="CDD" id="cd00984">
    <property type="entry name" value="DnaB_C"/>
    <property type="match status" value="1"/>
</dbReference>
<dbReference type="OrthoDB" id="9773982at2"/>
<evidence type="ECO:0000256" key="10">
    <source>
        <dbReference type="ARBA" id="ARBA00044932"/>
    </source>
</evidence>
<dbReference type="PROSITE" id="PS51199">
    <property type="entry name" value="SF4_HELICASE"/>
    <property type="match status" value="1"/>
</dbReference>
<keyword evidence="16" id="KW-1185">Reference proteome</keyword>
<dbReference type="EC" id="5.6.2.3" evidence="12 13"/>
<dbReference type="AlphaFoldDB" id="A0A370U7B6"/>
<dbReference type="Proteomes" id="UP000254326">
    <property type="component" value="Unassembled WGS sequence"/>
</dbReference>
<dbReference type="GO" id="GO:0016887">
    <property type="term" value="F:ATP hydrolysis activity"/>
    <property type="evidence" value="ECO:0007669"/>
    <property type="project" value="RHEA"/>
</dbReference>
<sequence>MQVEDTEVSTIKMPPYSIEAERSVIGGLMLDPQAWDRVSELVVADDFYRPEHRAVFAVIARLADDSEPIDVVTISERLDKRGELEDIGGVAYLIEVVEATPSSANIGSYAEIVKERSVLRRLISTTSEISGRAYHPEGMSAAEVLDEAERKIFQIAEGGEKKGGPRIASDILSATVDKIDELYHQDGAITGLSTGFTDLDGMTSGLQPADLVIVAGRPSMGKTTFAMNLVENAAMISELPVIVFSLEMPAEQLMMRMLSSLGRIDQTRMRSGQLVQEDWDKLMSAVKMLKDRKLFIDDTGGISPTEMRSRVRRIAREHGGVALIMVDYLQLMQIPGFSEGRTNEISEISRSLKAIAKEMNCPMVALSQLNRSLEQRPNKRPVNSDLRESGAIEQDADVISFVYRDEVYHEDSPHKGIAEIIIGKQRNGPIGTCRLAFIGKFTRFEDLAPDAYQGFDDE</sequence>
<dbReference type="GO" id="GO:0006269">
    <property type="term" value="P:DNA replication, synthesis of primer"/>
    <property type="evidence" value="ECO:0007669"/>
    <property type="project" value="UniProtKB-UniRule"/>
</dbReference>
<keyword evidence="5 13" id="KW-0378">Hydrolase</keyword>
<dbReference type="RefSeq" id="WP_115468594.1">
    <property type="nucleotide sequence ID" value="NZ_QKRA01000006.1"/>
</dbReference>
<keyword evidence="4 13" id="KW-0547">Nucleotide-binding</keyword>
<dbReference type="NCBIfam" id="NF004384">
    <property type="entry name" value="PRK05748.1"/>
    <property type="match status" value="1"/>
</dbReference>
<keyword evidence="7 13" id="KW-0067">ATP-binding</keyword>
<feature type="domain" description="SF4 helicase" evidence="14">
    <location>
        <begin position="185"/>
        <end position="451"/>
    </location>
</feature>
<evidence type="ECO:0000256" key="5">
    <source>
        <dbReference type="ARBA" id="ARBA00022801"/>
    </source>
</evidence>
<evidence type="ECO:0000256" key="3">
    <source>
        <dbReference type="ARBA" id="ARBA00022705"/>
    </source>
</evidence>
<evidence type="ECO:0000256" key="2">
    <source>
        <dbReference type="ARBA" id="ARBA00022515"/>
    </source>
</evidence>
<evidence type="ECO:0000256" key="8">
    <source>
        <dbReference type="ARBA" id="ARBA00023125"/>
    </source>
</evidence>
<dbReference type="SUPFAM" id="SSF48024">
    <property type="entry name" value="N-terminal domain of DnaB helicase"/>
    <property type="match status" value="1"/>
</dbReference>
<protein>
    <recommendedName>
        <fullName evidence="12 13">Replicative DNA helicase</fullName>
        <ecNumber evidence="12 13">5.6.2.3</ecNumber>
    </recommendedName>
</protein>
<dbReference type="EMBL" id="QKRA01000006">
    <property type="protein sequence ID" value="RDL43676.1"/>
    <property type="molecule type" value="Genomic_DNA"/>
</dbReference>
<dbReference type="GO" id="GO:0005829">
    <property type="term" value="C:cytosol"/>
    <property type="evidence" value="ECO:0007669"/>
    <property type="project" value="TreeGrafter"/>
</dbReference>
<keyword evidence="9" id="KW-0413">Isomerase</keyword>
<dbReference type="GO" id="GO:0003677">
    <property type="term" value="F:DNA binding"/>
    <property type="evidence" value="ECO:0007669"/>
    <property type="project" value="UniProtKB-UniRule"/>
</dbReference>
<accession>A0A370U7B6</accession>
<evidence type="ECO:0000259" key="14">
    <source>
        <dbReference type="PROSITE" id="PS51199"/>
    </source>
</evidence>
<name>A0A370U7B6_9GAMM</name>
<comment type="caution">
    <text evidence="15">The sequence shown here is derived from an EMBL/GenBank/DDBJ whole genome shotgun (WGS) entry which is preliminary data.</text>
</comment>
<dbReference type="SUPFAM" id="SSF52540">
    <property type="entry name" value="P-loop containing nucleoside triphosphate hydrolases"/>
    <property type="match status" value="1"/>
</dbReference>
<dbReference type="PANTHER" id="PTHR30153">
    <property type="entry name" value="REPLICATIVE DNA HELICASE DNAB"/>
    <property type="match status" value="1"/>
</dbReference>
<organism evidence="15 16">
    <name type="scientific">Marinomonas piezotolerans</name>
    <dbReference type="NCBI Taxonomy" id="2213058"/>
    <lineage>
        <taxon>Bacteria</taxon>
        <taxon>Pseudomonadati</taxon>
        <taxon>Pseudomonadota</taxon>
        <taxon>Gammaproteobacteria</taxon>
        <taxon>Oceanospirillales</taxon>
        <taxon>Oceanospirillaceae</taxon>
        <taxon>Marinomonas</taxon>
    </lineage>
</organism>
<proteinExistence type="inferred from homology"/>
<comment type="function">
    <text evidence="10 13">The main replicative DNA helicase, it participates in initiation and elongation during chromosome replication. Travels ahead of the DNA replisome, separating dsDNA into templates for DNA synthesis. A processive ATP-dependent 5'-3' DNA helicase it has DNA-dependent ATPase activity.</text>
</comment>
<keyword evidence="6 13" id="KW-0347">Helicase</keyword>
<evidence type="ECO:0000313" key="16">
    <source>
        <dbReference type="Proteomes" id="UP000254326"/>
    </source>
</evidence>
<evidence type="ECO:0000313" key="15">
    <source>
        <dbReference type="EMBL" id="RDL43676.1"/>
    </source>
</evidence>
<dbReference type="InterPro" id="IPR027417">
    <property type="entry name" value="P-loop_NTPase"/>
</dbReference>
<dbReference type="GO" id="GO:0042802">
    <property type="term" value="F:identical protein binding"/>
    <property type="evidence" value="ECO:0007669"/>
    <property type="project" value="UniProtKB-ARBA"/>
</dbReference>
<evidence type="ECO:0000256" key="9">
    <source>
        <dbReference type="ARBA" id="ARBA00023235"/>
    </source>
</evidence>
<keyword evidence="2 13" id="KW-0639">Primosome</keyword>
<keyword evidence="3 13" id="KW-0235">DNA replication</keyword>
<dbReference type="PANTHER" id="PTHR30153:SF2">
    <property type="entry name" value="REPLICATIVE DNA HELICASE"/>
    <property type="match status" value="1"/>
</dbReference>
<dbReference type="GO" id="GO:0005524">
    <property type="term" value="F:ATP binding"/>
    <property type="evidence" value="ECO:0007669"/>
    <property type="project" value="UniProtKB-UniRule"/>
</dbReference>
<dbReference type="Gene3D" id="3.40.50.300">
    <property type="entry name" value="P-loop containing nucleotide triphosphate hydrolases"/>
    <property type="match status" value="1"/>
</dbReference>
<comment type="catalytic activity">
    <reaction evidence="11 13">
        <text>ATP + H2O = ADP + phosphate + H(+)</text>
        <dbReference type="Rhea" id="RHEA:13065"/>
        <dbReference type="ChEBI" id="CHEBI:15377"/>
        <dbReference type="ChEBI" id="CHEBI:15378"/>
        <dbReference type="ChEBI" id="CHEBI:30616"/>
        <dbReference type="ChEBI" id="CHEBI:43474"/>
        <dbReference type="ChEBI" id="CHEBI:456216"/>
        <dbReference type="EC" id="5.6.2.3"/>
    </reaction>
</comment>
<evidence type="ECO:0000256" key="6">
    <source>
        <dbReference type="ARBA" id="ARBA00022806"/>
    </source>
</evidence>
<dbReference type="Pfam" id="PF00772">
    <property type="entry name" value="DnaB"/>
    <property type="match status" value="1"/>
</dbReference>
<gene>
    <name evidence="15" type="ORF">DN730_13095</name>
</gene>
<evidence type="ECO:0000256" key="4">
    <source>
        <dbReference type="ARBA" id="ARBA00022741"/>
    </source>
</evidence>
<evidence type="ECO:0000256" key="1">
    <source>
        <dbReference type="ARBA" id="ARBA00008428"/>
    </source>
</evidence>
<dbReference type="GO" id="GO:1990077">
    <property type="term" value="C:primosome complex"/>
    <property type="evidence" value="ECO:0007669"/>
    <property type="project" value="UniProtKB-UniRule"/>
</dbReference>
<reference evidence="15 16" key="1">
    <citation type="submission" date="2018-06" db="EMBL/GenBank/DDBJ databases">
        <title>Marinomonas sp. YLB-05 draft genome sequence.</title>
        <authorList>
            <person name="Yu L."/>
            <person name="Tang X."/>
        </authorList>
    </citation>
    <scope>NUCLEOTIDE SEQUENCE [LARGE SCALE GENOMIC DNA]</scope>
    <source>
        <strain evidence="15 16">YLB-05</strain>
    </source>
</reference>
<dbReference type="FunFam" id="1.10.860.10:FF:000001">
    <property type="entry name" value="Replicative DNA helicase"/>
    <property type="match status" value="1"/>
</dbReference>
<dbReference type="Gene3D" id="1.10.860.10">
    <property type="entry name" value="DNAb Helicase, Chain A"/>
    <property type="match status" value="1"/>
</dbReference>
<dbReference type="InterPro" id="IPR007693">
    <property type="entry name" value="DNA_helicase_DnaB-like_N"/>
</dbReference>
<evidence type="ECO:0000256" key="12">
    <source>
        <dbReference type="NCBIfam" id="TIGR00665"/>
    </source>
</evidence>
<dbReference type="FunFam" id="3.40.50.300:FF:000076">
    <property type="entry name" value="Replicative DNA helicase"/>
    <property type="match status" value="1"/>
</dbReference>
<dbReference type="InterPro" id="IPR016136">
    <property type="entry name" value="DNA_helicase_N/primase_C"/>
</dbReference>
<dbReference type="GO" id="GO:0043139">
    <property type="term" value="F:5'-3' DNA helicase activity"/>
    <property type="evidence" value="ECO:0007669"/>
    <property type="project" value="UniProtKB-EC"/>
</dbReference>
<dbReference type="InterPro" id="IPR036185">
    <property type="entry name" value="DNA_heli_DnaB-like_N_sf"/>
</dbReference>
<dbReference type="Pfam" id="PF03796">
    <property type="entry name" value="DnaB_C"/>
    <property type="match status" value="1"/>
</dbReference>
<evidence type="ECO:0000256" key="7">
    <source>
        <dbReference type="ARBA" id="ARBA00022840"/>
    </source>
</evidence>
<evidence type="ECO:0000256" key="11">
    <source>
        <dbReference type="ARBA" id="ARBA00048954"/>
    </source>
</evidence>
<dbReference type="InterPro" id="IPR007694">
    <property type="entry name" value="DNA_helicase_DnaB-like_C"/>
</dbReference>
<keyword evidence="8 13" id="KW-0238">DNA-binding</keyword>
<dbReference type="InterPro" id="IPR007692">
    <property type="entry name" value="DNA_helicase_DnaB"/>
</dbReference>
<comment type="similarity">
    <text evidence="1 13">Belongs to the helicase family. DnaB subfamily.</text>
</comment>
<dbReference type="NCBIfam" id="TIGR00665">
    <property type="entry name" value="DnaB"/>
    <property type="match status" value="1"/>
</dbReference>